<dbReference type="CDD" id="cd00200">
    <property type="entry name" value="WD40"/>
    <property type="match status" value="2"/>
</dbReference>
<dbReference type="Gene3D" id="3.40.50.300">
    <property type="entry name" value="P-loop containing nucleotide triphosphate hydrolases"/>
    <property type="match status" value="1"/>
</dbReference>
<feature type="repeat" description="WD" evidence="3">
    <location>
        <begin position="1352"/>
        <end position="1394"/>
    </location>
</feature>
<dbReference type="InterPro" id="IPR027417">
    <property type="entry name" value="P-loop_NTPase"/>
</dbReference>
<comment type="caution">
    <text evidence="6">The sequence shown here is derived from an EMBL/GenBank/DDBJ whole genome shotgun (WGS) entry which is preliminary data.</text>
</comment>
<feature type="repeat" description="WD" evidence="3">
    <location>
        <begin position="1563"/>
        <end position="1604"/>
    </location>
</feature>
<dbReference type="Gene3D" id="2.130.10.10">
    <property type="entry name" value="YVTN repeat-like/Quinoprotein amine dehydrogenase"/>
    <property type="match status" value="6"/>
</dbReference>
<dbReference type="SUPFAM" id="SSF50978">
    <property type="entry name" value="WD40 repeat-like"/>
    <property type="match status" value="1"/>
</dbReference>
<feature type="repeat" description="WD" evidence="3">
    <location>
        <begin position="974"/>
        <end position="1015"/>
    </location>
</feature>
<feature type="region of interest" description="Disordered" evidence="4">
    <location>
        <begin position="1"/>
        <end position="36"/>
    </location>
</feature>
<name>A0A9P3PSK9_LYOSH</name>
<evidence type="ECO:0000256" key="1">
    <source>
        <dbReference type="ARBA" id="ARBA00022574"/>
    </source>
</evidence>
<feature type="repeat" description="WD" evidence="3">
    <location>
        <begin position="1226"/>
        <end position="1267"/>
    </location>
</feature>
<dbReference type="SMART" id="SM00320">
    <property type="entry name" value="WD40"/>
    <property type="match status" value="19"/>
</dbReference>
<sequence length="1776" mass="191664">MPGPPQADRSRQSGMYPFTSLSRPRTPFSQPPPPPILSTRLAAQASVATPIAVPTTARAGFAGQHLTSQESLASIAGVANRGARVSAPNPTNSTSLPLGPGSTLDSASSTHPLAQLNTGEAVVGLPTTASVSGTSTQHADAGSAACERLKRVSEALCECSDLFRPVTVAVEGLLNISKTDDSLANKDEVVEDLNAKLAIILSIVEMYARHSGGRLRAPLDHRIQIFCDTITAQMEHVRRSQRDWHAASSESTGDAGAIVETFRNISNLCDVFRIDIQPPVQAVAGGVSAFSGALNTSISNSSIITVGGNYNSYDDETVKDILTRLNSGSVDKLRHRETSYKTRQSSYGNPTGCMSGTRVQVLEDMKHWAFTDSSKTVYWLVGMAGTGKSTIAHSLCEILDSKHVLGASFFCSRVSENACNARLIVPTIAHGLASSSPSIQSEVIKAIESDPTLAEPTYINLEDQFEKLIRHPIRTCVGQGMKTYKIIVIDAVDECTDHRIVGNLIRLMLRSASAIPLKFFVTSRDEVLIRSAFCSIPELSTAFQLHEVNKSVVEDDIRTYVERSLLDIKRVDCLDLDQTLDAWPATSELSTLVQNSGRLFIYAATALRYIRDGAQLYKSRLILMANQEPNSASALQTSAIDDLYGHILEQACASKEAAERVLMRQLLSIIVFLRNPLPIKAIISLSEIDAGGYLPPFAPVIHIPTHEDSAVAPFHASFPDFVMDPTRCSPERCPSFPALLPLEGHGMLAIKCLKLMNCSLKYNICNVKDGLTVSRIERTNSSYNISPISEALKYSCRHWASHFAELQELGPDLMVILDDFLHKHLLHWIECLSLVGELQTGTGSLLRAAATLLRFKALNSRCDALRLLIDDARQFLQMNFEAIQQNCFEVYQSALVWIPKESLIHNVYAADVCRVPKVILGLPSSWGPTSLVMQIDSPVLSVAFSPDGGHVVVGLEVQKAQIWSVTTGEMQTELVGDAKGGRVLAFSNDGSRVASGSWDKTVCIWNLMTGELETELVGHADWVTAVAFSNDGSHVGSGSRDKTVCIWNMTTGELETELVGHAHWVTAVAFSNDGSQVASGSEDHTVRIWNMMTGELETVLVCHADGVTAVAFSNDGSHVGSGSWDKTVRIWNMTTGELETELVGHADLVTAVAFSNDGSHVGSGSWDKTVRIWNVMLGKLETELVGHTYLVTAVAFSNDGSRVASGSRDKIVHIWNVAIGKLETELVGHADEVTAVAFSNDGSRVASGSQDRTVCIWNMTMGKLETELVGHADEVTAVAFSNDGSRVASGSDDKTVRIWNVPTGKLETELVGHAAAVKAVAFSNDGSQVASGSWDKTVRIWNVTMGELETELVGHTDIVTAVAFSNDGSRVTSGSFLNSTVRIWNTMTGKLKTKLVDYDGLLESVAFSNDGNRVASGSLDKILNIWNTMTGKLETELVGHTDLVTAVAFSNDGSHVGSGSRDKTVCIWNMTTGELETELVGHAHWVTAVAFSNDGSQVVSGSRDKTVCIWNTMTGKLKTELVGHTDLVTAVAFSNDGSQVASGSFDKTVRIWNVTTGELETELVGHADEVTAVAFSNDGSRVASGSFDKTVRIWNVTTGELETELVGHADEVTAVAFSNDGSRVASGSQDRTVRIWNVTTGELETELVGHADWVTVVAFSNDGSRVTYGLHDKTVHIWNKTTGKLETKLIGPEHFQNTVAFPQEGSQVVSASALEETVRICDRQPGKSYILTGPDITLPESSKALQNRPGSFRIAYPGVDHGCFPRLLDSPSVSSS</sequence>
<feature type="region of interest" description="Disordered" evidence="4">
    <location>
        <begin position="83"/>
        <end position="110"/>
    </location>
</feature>
<dbReference type="InterPro" id="IPR050349">
    <property type="entry name" value="WD_LIS1/nudF_dynein_reg"/>
</dbReference>
<dbReference type="SUPFAM" id="SSF50998">
    <property type="entry name" value="Quinoprotein alcohol dehydrogenase-like"/>
    <property type="match status" value="1"/>
</dbReference>
<feature type="domain" description="Nephrocystin 3-like N-terminal" evidence="5">
    <location>
        <begin position="363"/>
        <end position="524"/>
    </location>
</feature>
<gene>
    <name evidence="6" type="ORF">LshimejAT787_1100220</name>
</gene>
<keyword evidence="1 3" id="KW-0853">WD repeat</keyword>
<proteinExistence type="predicted"/>
<dbReference type="OrthoDB" id="538223at2759"/>
<feature type="repeat" description="WD" evidence="3">
    <location>
        <begin position="1058"/>
        <end position="1099"/>
    </location>
</feature>
<dbReference type="EMBL" id="BRPK01000011">
    <property type="protein sequence ID" value="GLB42007.1"/>
    <property type="molecule type" value="Genomic_DNA"/>
</dbReference>
<accession>A0A9P3PSK9</accession>
<dbReference type="InterPro" id="IPR019775">
    <property type="entry name" value="WD40_repeat_CS"/>
</dbReference>
<dbReference type="SUPFAM" id="SSF52540">
    <property type="entry name" value="P-loop containing nucleoside triphosphate hydrolases"/>
    <property type="match status" value="1"/>
</dbReference>
<dbReference type="InterPro" id="IPR011047">
    <property type="entry name" value="Quinoprotein_ADH-like_sf"/>
</dbReference>
<evidence type="ECO:0000313" key="7">
    <source>
        <dbReference type="Proteomes" id="UP001063166"/>
    </source>
</evidence>
<reference evidence="6" key="1">
    <citation type="submission" date="2022-07" db="EMBL/GenBank/DDBJ databases">
        <title>The genome of Lyophyllum shimeji provides insight into the initial evolution of ectomycorrhizal fungal genome.</title>
        <authorList>
            <person name="Kobayashi Y."/>
            <person name="Shibata T."/>
            <person name="Hirakawa H."/>
            <person name="Shigenobu S."/>
            <person name="Nishiyama T."/>
            <person name="Yamada A."/>
            <person name="Hasebe M."/>
            <person name="Kawaguchi M."/>
        </authorList>
    </citation>
    <scope>NUCLEOTIDE SEQUENCE</scope>
    <source>
        <strain evidence="6">AT787</strain>
    </source>
</reference>
<feature type="repeat" description="WD" evidence="3">
    <location>
        <begin position="1184"/>
        <end position="1225"/>
    </location>
</feature>
<dbReference type="Pfam" id="PF24883">
    <property type="entry name" value="NPHP3_N"/>
    <property type="match status" value="1"/>
</dbReference>
<feature type="repeat" description="WD" evidence="3">
    <location>
        <begin position="1605"/>
        <end position="1646"/>
    </location>
</feature>
<evidence type="ECO:0000256" key="3">
    <source>
        <dbReference type="PROSITE-ProRule" id="PRU00221"/>
    </source>
</evidence>
<dbReference type="InterPro" id="IPR015943">
    <property type="entry name" value="WD40/YVTN_repeat-like_dom_sf"/>
</dbReference>
<feature type="repeat" description="WD" evidence="3">
    <location>
        <begin position="1016"/>
        <end position="1057"/>
    </location>
</feature>
<dbReference type="PROSITE" id="PS50294">
    <property type="entry name" value="WD_REPEATS_REGION"/>
    <property type="match status" value="16"/>
</dbReference>
<evidence type="ECO:0000256" key="2">
    <source>
        <dbReference type="ARBA" id="ARBA00022737"/>
    </source>
</evidence>
<feature type="repeat" description="WD" evidence="3">
    <location>
        <begin position="1647"/>
        <end position="1688"/>
    </location>
</feature>
<dbReference type="InterPro" id="IPR001680">
    <property type="entry name" value="WD40_rpt"/>
</dbReference>
<evidence type="ECO:0000256" key="4">
    <source>
        <dbReference type="SAM" id="MobiDB-lite"/>
    </source>
</evidence>
<feature type="repeat" description="WD" evidence="3">
    <location>
        <begin position="1142"/>
        <end position="1183"/>
    </location>
</feature>
<keyword evidence="2" id="KW-0677">Repeat</keyword>
<dbReference type="PROSITE" id="PS50082">
    <property type="entry name" value="WD_REPEATS_2"/>
    <property type="match status" value="17"/>
</dbReference>
<dbReference type="PRINTS" id="PR00320">
    <property type="entry name" value="GPROTEINBRPT"/>
</dbReference>
<dbReference type="Pfam" id="PF00400">
    <property type="entry name" value="WD40"/>
    <property type="match status" value="17"/>
</dbReference>
<feature type="repeat" description="WD" evidence="3">
    <location>
        <begin position="1395"/>
        <end position="1436"/>
    </location>
</feature>
<feature type="repeat" description="WD" evidence="3">
    <location>
        <begin position="1479"/>
        <end position="1520"/>
    </location>
</feature>
<evidence type="ECO:0000259" key="5">
    <source>
        <dbReference type="Pfam" id="PF24883"/>
    </source>
</evidence>
<dbReference type="PANTHER" id="PTHR44129">
    <property type="entry name" value="WD REPEAT-CONTAINING PROTEIN POP1"/>
    <property type="match status" value="1"/>
</dbReference>
<dbReference type="InterPro" id="IPR036322">
    <property type="entry name" value="WD40_repeat_dom_sf"/>
</dbReference>
<evidence type="ECO:0000313" key="6">
    <source>
        <dbReference type="EMBL" id="GLB42007.1"/>
    </source>
</evidence>
<organism evidence="6 7">
    <name type="scientific">Lyophyllum shimeji</name>
    <name type="common">Hon-shimeji</name>
    <name type="synonym">Tricholoma shimeji</name>
    <dbReference type="NCBI Taxonomy" id="47721"/>
    <lineage>
        <taxon>Eukaryota</taxon>
        <taxon>Fungi</taxon>
        <taxon>Dikarya</taxon>
        <taxon>Basidiomycota</taxon>
        <taxon>Agaricomycotina</taxon>
        <taxon>Agaricomycetes</taxon>
        <taxon>Agaricomycetidae</taxon>
        <taxon>Agaricales</taxon>
        <taxon>Tricholomatineae</taxon>
        <taxon>Lyophyllaceae</taxon>
        <taxon>Lyophyllum</taxon>
    </lineage>
</organism>
<feature type="repeat" description="WD" evidence="3">
    <location>
        <begin position="1268"/>
        <end position="1309"/>
    </location>
</feature>
<keyword evidence="7" id="KW-1185">Reference proteome</keyword>
<protein>
    <recommendedName>
        <fullName evidence="5">Nephrocystin 3-like N-terminal domain-containing protein</fullName>
    </recommendedName>
</protein>
<feature type="repeat" description="WD" evidence="3">
    <location>
        <begin position="1310"/>
        <end position="1351"/>
    </location>
</feature>
<feature type="repeat" description="WD" evidence="3">
    <location>
        <begin position="1521"/>
        <end position="1562"/>
    </location>
</feature>
<dbReference type="PROSITE" id="PS00678">
    <property type="entry name" value="WD_REPEATS_1"/>
    <property type="match status" value="16"/>
</dbReference>
<dbReference type="InterPro" id="IPR056884">
    <property type="entry name" value="NPHP3-like_N"/>
</dbReference>
<feature type="repeat" description="WD" evidence="3">
    <location>
        <begin position="1437"/>
        <end position="1478"/>
    </location>
</feature>
<dbReference type="Proteomes" id="UP001063166">
    <property type="component" value="Unassembled WGS sequence"/>
</dbReference>
<feature type="repeat" description="WD" evidence="3">
    <location>
        <begin position="1100"/>
        <end position="1141"/>
    </location>
</feature>
<dbReference type="InterPro" id="IPR020472">
    <property type="entry name" value="WD40_PAC1"/>
</dbReference>